<dbReference type="GO" id="GO:0009055">
    <property type="term" value="F:electron transfer activity"/>
    <property type="evidence" value="ECO:0007669"/>
    <property type="project" value="InterPro"/>
</dbReference>
<organism evidence="9 10">
    <name type="scientific">Rhodopila globiformis</name>
    <name type="common">Rhodopseudomonas globiformis</name>
    <dbReference type="NCBI Taxonomy" id="1071"/>
    <lineage>
        <taxon>Bacteria</taxon>
        <taxon>Pseudomonadati</taxon>
        <taxon>Pseudomonadota</taxon>
        <taxon>Alphaproteobacteria</taxon>
        <taxon>Acetobacterales</taxon>
        <taxon>Acetobacteraceae</taxon>
        <taxon>Rhodopila</taxon>
    </lineage>
</organism>
<dbReference type="GO" id="GO:0022904">
    <property type="term" value="P:respiratory electron transport chain"/>
    <property type="evidence" value="ECO:0007669"/>
    <property type="project" value="InterPro"/>
</dbReference>
<dbReference type="Pfam" id="PF01292">
    <property type="entry name" value="Ni_hydr_CYTB"/>
    <property type="match status" value="1"/>
</dbReference>
<dbReference type="GO" id="GO:0005886">
    <property type="term" value="C:plasma membrane"/>
    <property type="evidence" value="ECO:0007669"/>
    <property type="project" value="UniProtKB-SubCell"/>
</dbReference>
<feature type="domain" description="Cytochrome b561 bacterial/Ni-hydrogenase" evidence="8">
    <location>
        <begin position="17"/>
        <end position="219"/>
    </location>
</feature>
<dbReference type="PANTHER" id="PTHR30485:SF2">
    <property type="entry name" value="BLL0597 PROTEIN"/>
    <property type="match status" value="1"/>
</dbReference>
<feature type="transmembrane region" description="Helical" evidence="7">
    <location>
        <begin position="44"/>
        <end position="64"/>
    </location>
</feature>
<feature type="compositionally biased region" description="Basic and acidic residues" evidence="6">
    <location>
        <begin position="165"/>
        <end position="175"/>
    </location>
</feature>
<dbReference type="InterPro" id="IPR011577">
    <property type="entry name" value="Cyt_b561_bac/Ni-Hgenase"/>
</dbReference>
<dbReference type="Proteomes" id="UP000239724">
    <property type="component" value="Unassembled WGS sequence"/>
</dbReference>
<evidence type="ECO:0000256" key="6">
    <source>
        <dbReference type="SAM" id="MobiDB-lite"/>
    </source>
</evidence>
<evidence type="ECO:0000313" key="9">
    <source>
        <dbReference type="EMBL" id="PPQ35262.1"/>
    </source>
</evidence>
<feature type="transmembrane region" description="Helical" evidence="7">
    <location>
        <begin position="185"/>
        <end position="206"/>
    </location>
</feature>
<dbReference type="PANTHER" id="PTHR30485">
    <property type="entry name" value="NI/FE-HYDROGENASE 1 B-TYPE CYTOCHROME SUBUNIT"/>
    <property type="match status" value="1"/>
</dbReference>
<protein>
    <recommendedName>
        <fullName evidence="8">Cytochrome b561 bacterial/Ni-hydrogenase domain-containing protein</fullName>
    </recommendedName>
</protein>
<evidence type="ECO:0000256" key="3">
    <source>
        <dbReference type="ARBA" id="ARBA00022692"/>
    </source>
</evidence>
<feature type="transmembrane region" description="Helical" evidence="7">
    <location>
        <begin position="21"/>
        <end position="38"/>
    </location>
</feature>
<evidence type="ECO:0000256" key="5">
    <source>
        <dbReference type="ARBA" id="ARBA00023136"/>
    </source>
</evidence>
<dbReference type="OrthoDB" id="196472at2"/>
<evidence type="ECO:0000256" key="1">
    <source>
        <dbReference type="ARBA" id="ARBA00004651"/>
    </source>
</evidence>
<dbReference type="InterPro" id="IPR016174">
    <property type="entry name" value="Di-haem_cyt_TM"/>
</dbReference>
<evidence type="ECO:0000256" key="7">
    <source>
        <dbReference type="SAM" id="Phobius"/>
    </source>
</evidence>
<proteinExistence type="predicted"/>
<sequence length="226" mass="23683">MSGQQIAAPPQKTMIRVWNPVIRICHWTLVAAFAIAWLTEDDLLTAHVWAGYAAAGAVLVRLTWGIIGPEQDDLSNFLRPPGEVLRYLGDALRLRSKRYLGHSPAGAVMGLALLVSMAATAGTGMMVLAQEKHAGPLASWFGPSAAQAGPGLIAPARSGGDDDDRGSGGEGHEGGESGIGEVHEFFANLTLILVLLHVTGVALASLSHRENLVRGMITGDKPADAP</sequence>
<evidence type="ECO:0000259" key="8">
    <source>
        <dbReference type="Pfam" id="PF01292"/>
    </source>
</evidence>
<dbReference type="EMBL" id="NHRY01000075">
    <property type="protein sequence ID" value="PPQ35262.1"/>
    <property type="molecule type" value="Genomic_DNA"/>
</dbReference>
<evidence type="ECO:0000313" key="10">
    <source>
        <dbReference type="Proteomes" id="UP000239724"/>
    </source>
</evidence>
<name>A0A2S6NJY1_RHOGL</name>
<keyword evidence="3 7" id="KW-0812">Transmembrane</keyword>
<evidence type="ECO:0000256" key="4">
    <source>
        <dbReference type="ARBA" id="ARBA00022989"/>
    </source>
</evidence>
<feature type="region of interest" description="Disordered" evidence="6">
    <location>
        <begin position="151"/>
        <end position="177"/>
    </location>
</feature>
<keyword evidence="4 7" id="KW-1133">Transmembrane helix</keyword>
<reference evidence="9 10" key="1">
    <citation type="journal article" date="2018" name="Arch. Microbiol.">
        <title>New insights into the metabolic potential of the phototrophic purple bacterium Rhodopila globiformis DSM 161(T) from its draft genome sequence and evidence for a vanadium-dependent nitrogenase.</title>
        <authorList>
            <person name="Imhoff J.F."/>
            <person name="Rahn T."/>
            <person name="Kunzel S."/>
            <person name="Neulinger S.C."/>
        </authorList>
    </citation>
    <scope>NUCLEOTIDE SEQUENCE [LARGE SCALE GENOMIC DNA]</scope>
    <source>
        <strain evidence="9 10">DSM 161</strain>
    </source>
</reference>
<dbReference type="InterPro" id="IPR051542">
    <property type="entry name" value="Hydrogenase_cytochrome"/>
</dbReference>
<dbReference type="Gene3D" id="1.20.950.20">
    <property type="entry name" value="Transmembrane di-heme cytochromes, Chain C"/>
    <property type="match status" value="1"/>
</dbReference>
<evidence type="ECO:0000256" key="2">
    <source>
        <dbReference type="ARBA" id="ARBA00022475"/>
    </source>
</evidence>
<dbReference type="SUPFAM" id="SSF81342">
    <property type="entry name" value="Transmembrane di-heme cytochromes"/>
    <property type="match status" value="1"/>
</dbReference>
<gene>
    <name evidence="9" type="ORF">CCS01_07890</name>
</gene>
<accession>A0A2S6NJY1</accession>
<dbReference type="RefSeq" id="WP_104518307.1">
    <property type="nucleotide sequence ID" value="NZ_NHRY01000075.1"/>
</dbReference>
<feature type="transmembrane region" description="Helical" evidence="7">
    <location>
        <begin position="105"/>
        <end position="129"/>
    </location>
</feature>
<comment type="caution">
    <text evidence="9">The sequence shown here is derived from an EMBL/GenBank/DDBJ whole genome shotgun (WGS) entry which is preliminary data.</text>
</comment>
<dbReference type="GO" id="GO:0020037">
    <property type="term" value="F:heme binding"/>
    <property type="evidence" value="ECO:0007669"/>
    <property type="project" value="TreeGrafter"/>
</dbReference>
<comment type="subcellular location">
    <subcellularLocation>
        <location evidence="1">Cell membrane</location>
        <topology evidence="1">Multi-pass membrane protein</topology>
    </subcellularLocation>
</comment>
<dbReference type="AlphaFoldDB" id="A0A2S6NJY1"/>
<keyword evidence="2" id="KW-1003">Cell membrane</keyword>
<keyword evidence="5 7" id="KW-0472">Membrane</keyword>
<keyword evidence="10" id="KW-1185">Reference proteome</keyword>